<dbReference type="SUPFAM" id="SSF50182">
    <property type="entry name" value="Sm-like ribonucleoproteins"/>
    <property type="match status" value="1"/>
</dbReference>
<dbReference type="InterPro" id="IPR052702">
    <property type="entry name" value="MscS-like_channel"/>
</dbReference>
<comment type="caution">
    <text evidence="12">The sequence shown here is derived from an EMBL/GenBank/DDBJ whole genome shotgun (WGS) entry which is preliminary data.</text>
</comment>
<feature type="transmembrane region" description="Helical" evidence="8">
    <location>
        <begin position="470"/>
        <end position="490"/>
    </location>
</feature>
<protein>
    <submittedName>
        <fullName evidence="12">DUF3772 domain-containing protein</fullName>
    </submittedName>
</protein>
<dbReference type="Gene3D" id="1.10.287.1260">
    <property type="match status" value="1"/>
</dbReference>
<sequence>MTAQDLRDGRAPRDLRHEAGRKALAGWRSWLAVMVMAVALGPALPALAQQEAPADAPAAQDDSAQPGATAETPTGQAPAQSPPAAAPTVTVTPQGTTVVVSKGQGRSGSTLDYAAWERAAERAESVLANPDVDSRILDNLRTQIVDWRAAFLVAQNTNSTRIATLRDQIAALGPAPAEGETEAAEIATRRQQLSDQLVRLQAPGIAAEEAYRRADGLIGEVDRVLRERQASQLLQLWPSPINPANWPAGLAFLRDATVALWTETSSRWTQGDGREALVDNLPLIVLLGALGLALISQSRRVLAPLQRRLPLPRTARGRRVVLLLLSMMQVVLPTLGAIALSQALLLTGLFGRVGSELAVLLPGVVFTMVAANWLGTTIFPFDDGIDLSGIEVPERRAEGRFLARTIGLVLGVEAVLQVVMAELRASDTANAVLGFPLLATMAVLIFRMGQLLRRHVRSVAAGEEGPSIGLRVLGLLARGVMLTGLAGVVLGAIGYIAAATALVFPSVISLGLVALLFVAQRLVGDLYGLVTKSDAADQDGLIPVLIGFAMTLASLPLFALVWGARLADITELWQRFLNGFQIGQTRVSPTDFLIFAVIFAVGYAVTRLFQGALRGSVLPRTTLDQGGQNAIVSGVGYIGIFLAALIAINFAGIDLSGLAIVAGALSVGIGFGLQNIVSNFVSGIILLIERPVSEGDWIEVGQVQGTVKSISVRSTRIQTFDRSDVIVPNADLVTQQVTNWTRFNLSGRLIVPVSVAFGTDTRKVERVLREIAEAQPLAVLNPPPLVAFMGFGADAMNFEIRMILRDVNFSLSVRTEVNHQIVKRFEEEGIEIPFAQTEVYLRNVDALGRALRGLAPASPAQEAGDPMPRTATRARDSGSEEAAG</sequence>
<feature type="region of interest" description="Disordered" evidence="7">
    <location>
        <begin position="855"/>
        <end position="884"/>
    </location>
</feature>
<feature type="transmembrane region" description="Helical" evidence="8">
    <location>
        <begin position="357"/>
        <end position="381"/>
    </location>
</feature>
<evidence type="ECO:0000313" key="13">
    <source>
        <dbReference type="Proteomes" id="UP001517376"/>
    </source>
</evidence>
<feature type="compositionally biased region" description="Low complexity" evidence="7">
    <location>
        <begin position="51"/>
        <end position="79"/>
    </location>
</feature>
<proteinExistence type="inferred from homology"/>
<evidence type="ECO:0000259" key="11">
    <source>
        <dbReference type="Pfam" id="PF21082"/>
    </source>
</evidence>
<comment type="similarity">
    <text evidence="2">Belongs to the MscS (TC 1.A.23) family.</text>
</comment>
<feature type="transmembrane region" description="Helical" evidence="8">
    <location>
        <begin position="496"/>
        <end position="519"/>
    </location>
</feature>
<dbReference type="SUPFAM" id="SSF82689">
    <property type="entry name" value="Mechanosensitive channel protein MscS (YggB), C-terminal domain"/>
    <property type="match status" value="1"/>
</dbReference>
<keyword evidence="6 8" id="KW-0472">Membrane</keyword>
<evidence type="ECO:0000259" key="9">
    <source>
        <dbReference type="Pfam" id="PF00924"/>
    </source>
</evidence>
<feature type="transmembrane region" description="Helical" evidence="8">
    <location>
        <begin position="630"/>
        <end position="653"/>
    </location>
</feature>
<evidence type="ECO:0000256" key="8">
    <source>
        <dbReference type="SAM" id="Phobius"/>
    </source>
</evidence>
<evidence type="ECO:0000256" key="6">
    <source>
        <dbReference type="ARBA" id="ARBA00023136"/>
    </source>
</evidence>
<keyword evidence="4 8" id="KW-0812">Transmembrane</keyword>
<dbReference type="InterPro" id="IPR006686">
    <property type="entry name" value="MscS_channel_CS"/>
</dbReference>
<reference evidence="13" key="1">
    <citation type="submission" date="2020-01" db="EMBL/GenBank/DDBJ databases">
        <title>Sphingomonas sp. strain CSW-10.</title>
        <authorList>
            <person name="Chen W.-M."/>
        </authorList>
    </citation>
    <scope>NUCLEOTIDE SEQUENCE [LARGE SCALE GENOMIC DNA]</scope>
    <source>
        <strain evidence="13">CCP-1</strain>
    </source>
</reference>
<feature type="domain" description="Mechanosensitive ion channel MscS C-terminal" evidence="11">
    <location>
        <begin position="751"/>
        <end position="832"/>
    </location>
</feature>
<accession>A0ABW9Y1X7</accession>
<dbReference type="PROSITE" id="PS01246">
    <property type="entry name" value="UPF0003"/>
    <property type="match status" value="1"/>
</dbReference>
<feature type="transmembrane region" description="Helical" evidence="8">
    <location>
        <begin position="30"/>
        <end position="48"/>
    </location>
</feature>
<keyword evidence="3" id="KW-1003">Cell membrane</keyword>
<feature type="transmembrane region" description="Helical" evidence="8">
    <location>
        <begin position="431"/>
        <end position="449"/>
    </location>
</feature>
<evidence type="ECO:0000259" key="10">
    <source>
        <dbReference type="Pfam" id="PF12607"/>
    </source>
</evidence>
<feature type="region of interest" description="Disordered" evidence="7">
    <location>
        <begin position="51"/>
        <end position="93"/>
    </location>
</feature>
<evidence type="ECO:0000313" key="12">
    <source>
        <dbReference type="EMBL" id="NBE06146.1"/>
    </source>
</evidence>
<dbReference type="InterPro" id="IPR006685">
    <property type="entry name" value="MscS_channel_2nd"/>
</dbReference>
<evidence type="ECO:0000256" key="1">
    <source>
        <dbReference type="ARBA" id="ARBA00004651"/>
    </source>
</evidence>
<dbReference type="InterPro" id="IPR011014">
    <property type="entry name" value="MscS_channel_TM-2"/>
</dbReference>
<feature type="transmembrane region" description="Helical" evidence="8">
    <location>
        <begin position="320"/>
        <end position="345"/>
    </location>
</feature>
<evidence type="ECO:0000256" key="4">
    <source>
        <dbReference type="ARBA" id="ARBA00022692"/>
    </source>
</evidence>
<dbReference type="Proteomes" id="UP001517376">
    <property type="component" value="Unassembled WGS sequence"/>
</dbReference>
<feature type="domain" description="DUF3772" evidence="10">
    <location>
        <begin position="206"/>
        <end position="265"/>
    </location>
</feature>
<feature type="transmembrane region" description="Helical" evidence="8">
    <location>
        <begin position="659"/>
        <end position="688"/>
    </location>
</feature>
<keyword evidence="13" id="KW-1185">Reference proteome</keyword>
<evidence type="ECO:0000256" key="7">
    <source>
        <dbReference type="SAM" id="MobiDB-lite"/>
    </source>
</evidence>
<dbReference type="RefSeq" id="WP_161765126.1">
    <property type="nucleotide sequence ID" value="NZ_JAAATW010000001.1"/>
</dbReference>
<dbReference type="PANTHER" id="PTHR30347:SF1">
    <property type="entry name" value="MECHANOSENSITIVE CHANNEL MSCK"/>
    <property type="match status" value="1"/>
</dbReference>
<gene>
    <name evidence="12" type="ORF">GU920_01225</name>
</gene>
<feature type="transmembrane region" description="Helical" evidence="8">
    <location>
        <begin position="401"/>
        <end position="419"/>
    </location>
</feature>
<dbReference type="InterPro" id="IPR022249">
    <property type="entry name" value="DUF3772"/>
</dbReference>
<keyword evidence="5 8" id="KW-1133">Transmembrane helix</keyword>
<dbReference type="Pfam" id="PF21082">
    <property type="entry name" value="MS_channel_3rd"/>
    <property type="match status" value="1"/>
</dbReference>
<feature type="transmembrane region" description="Helical" evidence="8">
    <location>
        <begin position="592"/>
        <end position="609"/>
    </location>
</feature>
<feature type="domain" description="Mechanosensitive ion channel MscS" evidence="9">
    <location>
        <begin position="675"/>
        <end position="742"/>
    </location>
</feature>
<dbReference type="InterPro" id="IPR049278">
    <property type="entry name" value="MS_channel_C"/>
</dbReference>
<dbReference type="Gene3D" id="2.30.30.60">
    <property type="match status" value="1"/>
</dbReference>
<comment type="subcellular location">
    <subcellularLocation>
        <location evidence="1">Cell membrane</location>
        <topology evidence="1">Multi-pass membrane protein</topology>
    </subcellularLocation>
</comment>
<dbReference type="EMBL" id="JAAATW010000001">
    <property type="protein sequence ID" value="NBE06146.1"/>
    <property type="molecule type" value="Genomic_DNA"/>
</dbReference>
<dbReference type="Pfam" id="PF00924">
    <property type="entry name" value="MS_channel_2nd"/>
    <property type="match status" value="1"/>
</dbReference>
<organism evidence="12 13">
    <name type="scientific">Paragemmobacter ruber</name>
    <dbReference type="NCBI Taxonomy" id="1985673"/>
    <lineage>
        <taxon>Bacteria</taxon>
        <taxon>Pseudomonadati</taxon>
        <taxon>Pseudomonadota</taxon>
        <taxon>Alphaproteobacteria</taxon>
        <taxon>Rhodobacterales</taxon>
        <taxon>Paracoccaceae</taxon>
        <taxon>Paragemmobacter</taxon>
    </lineage>
</organism>
<dbReference type="SUPFAM" id="SSF82861">
    <property type="entry name" value="Mechanosensitive channel protein MscS (YggB), transmembrane region"/>
    <property type="match status" value="1"/>
</dbReference>
<evidence type="ECO:0000256" key="2">
    <source>
        <dbReference type="ARBA" id="ARBA00008017"/>
    </source>
</evidence>
<dbReference type="PANTHER" id="PTHR30347">
    <property type="entry name" value="POTASSIUM CHANNEL RELATED"/>
    <property type="match status" value="1"/>
</dbReference>
<dbReference type="InterPro" id="IPR011066">
    <property type="entry name" value="MscS_channel_C_sf"/>
</dbReference>
<dbReference type="Gene3D" id="3.30.70.100">
    <property type="match status" value="1"/>
</dbReference>
<name>A0ABW9Y1X7_9RHOB</name>
<dbReference type="InterPro" id="IPR010920">
    <property type="entry name" value="LSM_dom_sf"/>
</dbReference>
<dbReference type="InterPro" id="IPR023408">
    <property type="entry name" value="MscS_beta-dom_sf"/>
</dbReference>
<dbReference type="Pfam" id="PF12607">
    <property type="entry name" value="DUF3772"/>
    <property type="match status" value="1"/>
</dbReference>
<evidence type="ECO:0000256" key="3">
    <source>
        <dbReference type="ARBA" id="ARBA00022475"/>
    </source>
</evidence>
<evidence type="ECO:0000256" key="5">
    <source>
        <dbReference type="ARBA" id="ARBA00022989"/>
    </source>
</evidence>
<feature type="transmembrane region" description="Helical" evidence="8">
    <location>
        <begin position="540"/>
        <end position="564"/>
    </location>
</feature>